<dbReference type="AlphaFoldDB" id="A0A191WKZ6"/>
<feature type="domain" description="DUF6545" evidence="2">
    <location>
        <begin position="231"/>
        <end position="291"/>
    </location>
</feature>
<evidence type="ECO:0000259" key="2">
    <source>
        <dbReference type="Pfam" id="PF20182"/>
    </source>
</evidence>
<accession>A0A191WKZ6</accession>
<reference evidence="3 4" key="1">
    <citation type="journal article" date="2016" name="Int. J. Syst. Evol. Microbiol.">
        <title>Agromyces aureus sp. nov., isolated from the rhizosphere of Salix caprea L. grown in a heavy-metal-contaminated soil.</title>
        <authorList>
            <person name="Corretto E."/>
            <person name="Antonielli L."/>
            <person name="Sessitsch A."/>
            <person name="Compant S."/>
            <person name="Gorfer M."/>
            <person name="Kuffner M."/>
            <person name="Brader G."/>
        </authorList>
    </citation>
    <scope>NUCLEOTIDE SEQUENCE [LARGE SCALE GENOMIC DNA]</scope>
    <source>
        <strain evidence="3 4">AR33</strain>
    </source>
</reference>
<evidence type="ECO:0000313" key="3">
    <source>
        <dbReference type="EMBL" id="ANJ28902.1"/>
    </source>
</evidence>
<evidence type="ECO:0000256" key="1">
    <source>
        <dbReference type="SAM" id="Phobius"/>
    </source>
</evidence>
<dbReference type="KEGG" id="agy:ATC03_12200"/>
<organism evidence="3 4">
    <name type="scientific">Agromyces aureus</name>
    <dbReference type="NCBI Taxonomy" id="453304"/>
    <lineage>
        <taxon>Bacteria</taxon>
        <taxon>Bacillati</taxon>
        <taxon>Actinomycetota</taxon>
        <taxon>Actinomycetes</taxon>
        <taxon>Micrococcales</taxon>
        <taxon>Microbacteriaceae</taxon>
        <taxon>Agromyces</taxon>
    </lineage>
</organism>
<reference evidence="4" key="2">
    <citation type="submission" date="2016-01" db="EMBL/GenBank/DDBJ databases">
        <title>Complete genome sequence of Agromyces aureus AR33T and comparison with related organisms.</title>
        <authorList>
            <person name="Corretto E."/>
            <person name="Antonielli L."/>
            <person name="Sessitsch A."/>
            <person name="Brader G."/>
        </authorList>
    </citation>
    <scope>NUCLEOTIDE SEQUENCE [LARGE SCALE GENOMIC DNA]</scope>
    <source>
        <strain evidence="4">AR33</strain>
    </source>
</reference>
<feature type="transmembrane region" description="Helical" evidence="1">
    <location>
        <begin position="89"/>
        <end position="105"/>
    </location>
</feature>
<keyword evidence="1" id="KW-0812">Transmembrane</keyword>
<sequence length="321" mass="34370">MWLLVLALLVLRRGRVERTITWAAVTIAISMTLNIDAVYLALDAAAGGSNVVTLVADLALMTGVFLLGRGVMKAADHPPRAVRIALSRVVFGAAVFSASIAFFLIERGATTTNFMLDLGQQPAAAVYSMIHFTYYAVVLGAMAVVASEQVRVSHGILALPPALLVAGCGFGISLTIDIIVMDLAHLAGNTGLMSTAAVFYGPLYLLTFLLLCSGFAGQPFARAVRTRRRERTTRELAARLAPVWQAASDVHPGISRNAEAVFDADDPETLLHRQVVEIRDAMIDTRVAFAVRGADLQSLEDAERHLVGESATPATSTRVRQ</sequence>
<dbReference type="InterPro" id="IPR046675">
    <property type="entry name" value="DUF6545"/>
</dbReference>
<dbReference type="Proteomes" id="UP000078437">
    <property type="component" value="Chromosome"/>
</dbReference>
<dbReference type="STRING" id="453304.ATC03_12200"/>
<dbReference type="EMBL" id="CP013979">
    <property type="protein sequence ID" value="ANJ28902.1"/>
    <property type="molecule type" value="Genomic_DNA"/>
</dbReference>
<dbReference type="Pfam" id="PF20182">
    <property type="entry name" value="DUF6545"/>
    <property type="match status" value="1"/>
</dbReference>
<keyword evidence="1" id="KW-1133">Transmembrane helix</keyword>
<keyword evidence="4" id="KW-1185">Reference proteome</keyword>
<feature type="transmembrane region" description="Helical" evidence="1">
    <location>
        <begin position="125"/>
        <end position="145"/>
    </location>
</feature>
<gene>
    <name evidence="3" type="ORF">ATC03_12200</name>
</gene>
<proteinExistence type="predicted"/>
<keyword evidence="1" id="KW-0472">Membrane</keyword>
<protein>
    <recommendedName>
        <fullName evidence="2">DUF6545 domain-containing protein</fullName>
    </recommendedName>
</protein>
<evidence type="ECO:0000313" key="4">
    <source>
        <dbReference type="Proteomes" id="UP000078437"/>
    </source>
</evidence>
<feature type="transmembrane region" description="Helical" evidence="1">
    <location>
        <begin position="157"/>
        <end position="181"/>
    </location>
</feature>
<name>A0A191WKZ6_9MICO</name>
<feature type="transmembrane region" description="Helical" evidence="1">
    <location>
        <begin position="47"/>
        <end position="68"/>
    </location>
</feature>
<feature type="transmembrane region" description="Helical" evidence="1">
    <location>
        <begin position="201"/>
        <end position="221"/>
    </location>
</feature>